<proteinExistence type="predicted"/>
<feature type="transmembrane region" description="Helical" evidence="2">
    <location>
        <begin position="21"/>
        <end position="38"/>
    </location>
</feature>
<accession>A0A9P6RKF1</accession>
<evidence type="ECO:0000256" key="1">
    <source>
        <dbReference type="SAM" id="MobiDB-lite"/>
    </source>
</evidence>
<dbReference type="InterPro" id="IPR032675">
    <property type="entry name" value="LRR_dom_sf"/>
</dbReference>
<dbReference type="AlphaFoldDB" id="A0A9P6RKF1"/>
<evidence type="ECO:0000313" key="4">
    <source>
        <dbReference type="Proteomes" id="UP000738325"/>
    </source>
</evidence>
<evidence type="ECO:0000256" key="2">
    <source>
        <dbReference type="SAM" id="Phobius"/>
    </source>
</evidence>
<feature type="compositionally biased region" description="Acidic residues" evidence="1">
    <location>
        <begin position="268"/>
        <end position="279"/>
    </location>
</feature>
<name>A0A9P6RKF1_9FUNG</name>
<dbReference type="Gene3D" id="3.80.10.10">
    <property type="entry name" value="Ribonuclease Inhibitor"/>
    <property type="match status" value="1"/>
</dbReference>
<feature type="compositionally biased region" description="Basic and acidic residues" evidence="1">
    <location>
        <begin position="862"/>
        <end position="881"/>
    </location>
</feature>
<gene>
    <name evidence="3" type="ORF">BGZ99_004402</name>
</gene>
<sequence length="1066" mass="121822">MKHCRHDLVQLRTFLFVSRSFYLTALPYLYLGALPYFLHDPDYDWNSQLGPFFDLDREKLVTVILASFFEARVLKRRKRGLSLLGQESARDNGRDAKLVDAALRPFGLRVTEDAVKIPSMRRFLMPATATESTSQTQKQSAANASVMDDIAEDSDEIEGTQPENDAEGEIEEYDLGSWGYPMTVDYSRYLTTLSGYDWKTGEILLRTVLRLRRIPTETDDVWSYLPDNINDIMAAEVDNGQVPSDSNDETIVDGTPRVMIAVSSSVDPAEEGGDDDGDDDHEHSLQDQLEDSYQWHLAHAVESMLLHYNFDCITSFTFHMVKAASYLTLAPKMAKLQCLRLHREMFVPDIHINNTALFIRRNQAAFPRKPRLNLEFLFEMRMTDDEGDDLDDGENPHYLYELDISVVEELQLPRSQELREYFIDFMKLKITLYEAVGRPRAIKVGRTPLFYEHSQGIDVDGLLAFDDRVMDRIEHGEGPAMEAFFRRCKSLRELKIRVDSHTLFSLAAAEAMRVTGSDPNTLGILSPRPGAATISSTGFTSRIHGEQHQSSSTGILKHLQTLKLYTPHPYRFAIHALNDAMVAFAGSLQDVTLRYPSPSLYPWFIEEDSLYRNPAIMRRARRSLRLKSVPWANTIGDWPRPLPQLQTLTIFLSYVASVDIGSLDQCHNLRKLEIHYGYVKQDELRPGDISVDINTDQEEAELPSDAESARQLMNERYQQADLNFALFPKWNLPRLRVLVLGGLPALRFDFESLETMPGLVELRLIVTKTMTDLQTVHDHQSLHNTAWEQKRVQDRNTIFKRWNLPALKTVTIDGVPATMFYLDWLRSCPSLENLTLGFPGKRRYLQRRPFFLESGTGQKGSSHTENDHGHDDGSKKDRSIGEDGANENGNGDDQDNNTPFWSSQLIKLELRGPWIISEEDLIALLTIYAPFLESFHVDRLTENESLSGYDFLQAFRRADEIYTEYAAARRQLLQAETCSEAVGGRSDSGKDTRVPGQALTSVQAKYMISKHERQALGLALIEPEEAVVFRSRRVRVYKMMEKFLVRRADRECFDLEMGERVRTRSD</sequence>
<dbReference type="SUPFAM" id="SSF52047">
    <property type="entry name" value="RNI-like"/>
    <property type="match status" value="1"/>
</dbReference>
<evidence type="ECO:0000313" key="3">
    <source>
        <dbReference type="EMBL" id="KAG0320630.1"/>
    </source>
</evidence>
<keyword evidence="2" id="KW-1133">Transmembrane helix</keyword>
<protein>
    <submittedName>
        <fullName evidence="3">Uncharacterized protein</fullName>
    </submittedName>
</protein>
<organism evidence="3 4">
    <name type="scientific">Dissophora globulifera</name>
    <dbReference type="NCBI Taxonomy" id="979702"/>
    <lineage>
        <taxon>Eukaryota</taxon>
        <taxon>Fungi</taxon>
        <taxon>Fungi incertae sedis</taxon>
        <taxon>Mucoromycota</taxon>
        <taxon>Mortierellomycotina</taxon>
        <taxon>Mortierellomycetes</taxon>
        <taxon>Mortierellales</taxon>
        <taxon>Mortierellaceae</taxon>
        <taxon>Dissophora</taxon>
    </lineage>
</organism>
<feature type="region of interest" description="Disordered" evidence="1">
    <location>
        <begin position="854"/>
        <end position="898"/>
    </location>
</feature>
<feature type="region of interest" description="Disordered" evidence="1">
    <location>
        <begin position="266"/>
        <end position="285"/>
    </location>
</feature>
<comment type="caution">
    <text evidence="3">The sequence shown here is derived from an EMBL/GenBank/DDBJ whole genome shotgun (WGS) entry which is preliminary data.</text>
</comment>
<reference evidence="3" key="1">
    <citation type="journal article" date="2020" name="Fungal Divers.">
        <title>Resolving the Mortierellaceae phylogeny through synthesis of multi-gene phylogenetics and phylogenomics.</title>
        <authorList>
            <person name="Vandepol N."/>
            <person name="Liber J."/>
            <person name="Desiro A."/>
            <person name="Na H."/>
            <person name="Kennedy M."/>
            <person name="Barry K."/>
            <person name="Grigoriev I.V."/>
            <person name="Miller A.N."/>
            <person name="O'Donnell K."/>
            <person name="Stajich J.E."/>
            <person name="Bonito G."/>
        </authorList>
    </citation>
    <scope>NUCLEOTIDE SEQUENCE</scope>
    <source>
        <strain evidence="3">REB-010B</strain>
    </source>
</reference>
<keyword evidence="2" id="KW-0472">Membrane</keyword>
<dbReference type="Proteomes" id="UP000738325">
    <property type="component" value="Unassembled WGS sequence"/>
</dbReference>
<keyword evidence="2" id="KW-0812">Transmembrane</keyword>
<dbReference type="OrthoDB" id="2447452at2759"/>
<dbReference type="EMBL" id="JAAAIP010000275">
    <property type="protein sequence ID" value="KAG0320630.1"/>
    <property type="molecule type" value="Genomic_DNA"/>
</dbReference>
<keyword evidence="4" id="KW-1185">Reference proteome</keyword>